<feature type="signal peptide" evidence="1">
    <location>
        <begin position="1"/>
        <end position="20"/>
    </location>
</feature>
<protein>
    <submittedName>
        <fullName evidence="2">Uncharacterized protein</fullName>
    </submittedName>
</protein>
<proteinExistence type="predicted"/>
<feature type="chain" id="PRO_5021462114" evidence="1">
    <location>
        <begin position="21"/>
        <end position="116"/>
    </location>
</feature>
<dbReference type="EMBL" id="VFRQ01000010">
    <property type="protein sequence ID" value="TPE42660.1"/>
    <property type="molecule type" value="Genomic_DNA"/>
</dbReference>
<evidence type="ECO:0000256" key="1">
    <source>
        <dbReference type="SAM" id="SignalP"/>
    </source>
</evidence>
<dbReference type="OrthoDB" id="853671at2"/>
<dbReference type="Proteomes" id="UP000316727">
    <property type="component" value="Unassembled WGS sequence"/>
</dbReference>
<keyword evidence="3" id="KW-1185">Reference proteome</keyword>
<evidence type="ECO:0000313" key="2">
    <source>
        <dbReference type="EMBL" id="TPE42660.1"/>
    </source>
</evidence>
<dbReference type="AlphaFoldDB" id="A0A501W2Z7"/>
<name>A0A501W2Z7_9BACT</name>
<comment type="caution">
    <text evidence="2">The sequence shown here is derived from an EMBL/GenBank/DDBJ whole genome shotgun (WGS) entry which is preliminary data.</text>
</comment>
<sequence>MKRLILTAAPLILCMAGAYAQTAEQQTKPFPPIEKKKLDLKYLRSDSSSVLERIRKKGVTSRYLQKHKEANVYQEKAEKLKPEMPIMQPDSSTQLHILAVIPDSTILFHMRVKKPE</sequence>
<accession>A0A501W2Z7</accession>
<reference evidence="2 3" key="1">
    <citation type="submission" date="2019-06" db="EMBL/GenBank/DDBJ databases">
        <title>A novel bacterium of genus Pontibacter, isolated from marine sediment.</title>
        <authorList>
            <person name="Huang H."/>
            <person name="Mo K."/>
            <person name="Hu Y."/>
        </authorList>
    </citation>
    <scope>NUCLEOTIDE SEQUENCE [LARGE SCALE GENOMIC DNA]</scope>
    <source>
        <strain evidence="2 3">HB172049</strain>
    </source>
</reference>
<evidence type="ECO:0000313" key="3">
    <source>
        <dbReference type="Proteomes" id="UP000316727"/>
    </source>
</evidence>
<gene>
    <name evidence="2" type="ORF">FJM65_16485</name>
</gene>
<organism evidence="2 3">
    <name type="scientific">Pontibacter mangrovi</name>
    <dbReference type="NCBI Taxonomy" id="2589816"/>
    <lineage>
        <taxon>Bacteria</taxon>
        <taxon>Pseudomonadati</taxon>
        <taxon>Bacteroidota</taxon>
        <taxon>Cytophagia</taxon>
        <taxon>Cytophagales</taxon>
        <taxon>Hymenobacteraceae</taxon>
        <taxon>Pontibacter</taxon>
    </lineage>
</organism>
<keyword evidence="1" id="KW-0732">Signal</keyword>